<evidence type="ECO:0000256" key="2">
    <source>
        <dbReference type="SAM" id="SignalP"/>
    </source>
</evidence>
<protein>
    <submittedName>
        <fullName evidence="4">Phosphate ABC transporter substrate-binding protein, PhoT family</fullName>
    </submittedName>
</protein>
<feature type="chain" id="PRO_5012486801" evidence="2">
    <location>
        <begin position="19"/>
        <end position="256"/>
    </location>
</feature>
<dbReference type="InterPro" id="IPR050811">
    <property type="entry name" value="Phosphate_ABC_transporter"/>
</dbReference>
<dbReference type="AlphaFoldDB" id="A0A1Y6BXN9"/>
<dbReference type="SUPFAM" id="SSF53850">
    <property type="entry name" value="Periplasmic binding protein-like II"/>
    <property type="match status" value="1"/>
</dbReference>
<name>A0A1Y6BXN9_9BACT</name>
<dbReference type="PANTHER" id="PTHR30570:SF1">
    <property type="entry name" value="PHOSPHATE-BINDING PROTEIN PSTS"/>
    <property type="match status" value="1"/>
</dbReference>
<dbReference type="Gene3D" id="3.40.190.10">
    <property type="entry name" value="Periplasmic binding protein-like II"/>
    <property type="match status" value="2"/>
</dbReference>
<dbReference type="STRING" id="1513793.SAMN06296036_108157"/>
<dbReference type="Pfam" id="PF12849">
    <property type="entry name" value="PBP_like_2"/>
    <property type="match status" value="1"/>
</dbReference>
<dbReference type="Proteomes" id="UP000192907">
    <property type="component" value="Unassembled WGS sequence"/>
</dbReference>
<dbReference type="InterPro" id="IPR024370">
    <property type="entry name" value="PBP_domain"/>
</dbReference>
<organism evidence="4 5">
    <name type="scientific">Pseudobacteriovorax antillogorgiicola</name>
    <dbReference type="NCBI Taxonomy" id="1513793"/>
    <lineage>
        <taxon>Bacteria</taxon>
        <taxon>Pseudomonadati</taxon>
        <taxon>Bdellovibrionota</taxon>
        <taxon>Oligoflexia</taxon>
        <taxon>Oligoflexales</taxon>
        <taxon>Pseudobacteriovoracaceae</taxon>
        <taxon>Pseudobacteriovorax</taxon>
    </lineage>
</organism>
<gene>
    <name evidence="4" type="ORF">SAMN06296036_108157</name>
</gene>
<dbReference type="PANTHER" id="PTHR30570">
    <property type="entry name" value="PERIPLASMIC PHOSPHATE BINDING COMPONENT OF PHOSPHATE ABC TRANSPORTER"/>
    <property type="match status" value="1"/>
</dbReference>
<accession>A0A1Y6BXN9</accession>
<evidence type="ECO:0000259" key="3">
    <source>
        <dbReference type="Pfam" id="PF12849"/>
    </source>
</evidence>
<reference evidence="5" key="1">
    <citation type="submission" date="2017-04" db="EMBL/GenBank/DDBJ databases">
        <authorList>
            <person name="Varghese N."/>
            <person name="Submissions S."/>
        </authorList>
    </citation>
    <scope>NUCLEOTIDE SEQUENCE [LARGE SCALE GENOMIC DNA]</scope>
    <source>
        <strain evidence="5">RKEM611</strain>
    </source>
</reference>
<proteinExistence type="predicted"/>
<keyword evidence="1 2" id="KW-0732">Signal</keyword>
<dbReference type="EMBL" id="FWZT01000008">
    <property type="protein sequence ID" value="SMF26534.1"/>
    <property type="molecule type" value="Genomic_DNA"/>
</dbReference>
<sequence length="256" mass="28239">MVRFWCLVMLMTSTKLFAAELVFEGSSTVSPTVRDWKKLYEKELGLNVTVKGGGSSRGIACVKDNSCTIGMASKSVDAAKVAPAKVVHLGWDGLAFVTHKGVKIDNLNESQVKDIFSGKIKNWKDLGGPDLAINPLSRDESRAEQSQFKKVFGIDPIGSPMDSNLKTIRYVSRVASSISFMSLGLAQKDGKRLNILKYEGVEPNSKNLSSGAYKLRRELVMIYRDGDAQQKSIKSFLDSYLSKRSELFAEYGYVAD</sequence>
<dbReference type="RefSeq" id="WP_159455338.1">
    <property type="nucleotide sequence ID" value="NZ_FWZT01000008.1"/>
</dbReference>
<keyword evidence="5" id="KW-1185">Reference proteome</keyword>
<evidence type="ECO:0000313" key="5">
    <source>
        <dbReference type="Proteomes" id="UP000192907"/>
    </source>
</evidence>
<feature type="signal peptide" evidence="2">
    <location>
        <begin position="1"/>
        <end position="18"/>
    </location>
</feature>
<feature type="domain" description="PBP" evidence="3">
    <location>
        <begin position="21"/>
        <end position="242"/>
    </location>
</feature>
<evidence type="ECO:0000256" key="1">
    <source>
        <dbReference type="ARBA" id="ARBA00022729"/>
    </source>
</evidence>
<evidence type="ECO:0000313" key="4">
    <source>
        <dbReference type="EMBL" id="SMF26534.1"/>
    </source>
</evidence>